<dbReference type="InterPro" id="IPR023286">
    <property type="entry name" value="ABATE_dom_sf"/>
</dbReference>
<dbReference type="EMBL" id="JAUSTY010000009">
    <property type="protein sequence ID" value="MDQ0166510.1"/>
    <property type="molecule type" value="Genomic_DNA"/>
</dbReference>
<dbReference type="PANTHER" id="PTHR35525">
    <property type="entry name" value="BLL6575 PROTEIN"/>
    <property type="match status" value="1"/>
</dbReference>
<sequence length="182" mass="21228">MRYYNEKWNLFLFDVLNSYDPFYADPERLGSTEKLSELLVKYQLFQEESLTTEQLGAVQLFRDSLRFLILKESDETLVKFLSEYESRAPITTRLQAAGEGKFTLIYEQLNKGGLKPLEDRILAICSHALGRMIVDFGRSRLKSCTSTPCEEIFVDQSKNGMQRFCSKRCSTRYHVKKHREQA</sequence>
<dbReference type="InterPro" id="IPR021005">
    <property type="entry name" value="Znf_CGNR"/>
</dbReference>
<feature type="domain" description="Zinc finger CGNR" evidence="1">
    <location>
        <begin position="140"/>
        <end position="180"/>
    </location>
</feature>
<dbReference type="Pfam" id="PF11706">
    <property type="entry name" value="zf-CGNR"/>
    <property type="match status" value="1"/>
</dbReference>
<dbReference type="Gene3D" id="1.10.3300.10">
    <property type="entry name" value="Jann2411-like domain"/>
    <property type="match status" value="1"/>
</dbReference>
<evidence type="ECO:0000313" key="3">
    <source>
        <dbReference type="Proteomes" id="UP001235840"/>
    </source>
</evidence>
<dbReference type="PANTHER" id="PTHR35525:SF3">
    <property type="entry name" value="BLL6575 PROTEIN"/>
    <property type="match status" value="1"/>
</dbReference>
<keyword evidence="3" id="KW-1185">Reference proteome</keyword>
<proteinExistence type="predicted"/>
<gene>
    <name evidence="2" type="ORF">J2S11_002414</name>
</gene>
<organism evidence="2 3">
    <name type="scientific">Caldalkalibacillus horti</name>
    <dbReference type="NCBI Taxonomy" id="77523"/>
    <lineage>
        <taxon>Bacteria</taxon>
        <taxon>Bacillati</taxon>
        <taxon>Bacillota</taxon>
        <taxon>Bacilli</taxon>
        <taxon>Bacillales</taxon>
        <taxon>Bacillaceae</taxon>
        <taxon>Caldalkalibacillus</taxon>
    </lineage>
</organism>
<dbReference type="RefSeq" id="WP_307394777.1">
    <property type="nucleotide sequence ID" value="NZ_BAAADK010000045.1"/>
</dbReference>
<dbReference type="SUPFAM" id="SSF160904">
    <property type="entry name" value="Jann2411-like"/>
    <property type="match status" value="1"/>
</dbReference>
<dbReference type="InterPro" id="IPR010852">
    <property type="entry name" value="ABATE"/>
</dbReference>
<evidence type="ECO:0000313" key="2">
    <source>
        <dbReference type="EMBL" id="MDQ0166510.1"/>
    </source>
</evidence>
<dbReference type="Proteomes" id="UP001235840">
    <property type="component" value="Unassembled WGS sequence"/>
</dbReference>
<accession>A0ABT9VZU0</accession>
<reference evidence="2 3" key="1">
    <citation type="submission" date="2023-07" db="EMBL/GenBank/DDBJ databases">
        <title>Genomic Encyclopedia of Type Strains, Phase IV (KMG-IV): sequencing the most valuable type-strain genomes for metagenomic binning, comparative biology and taxonomic classification.</title>
        <authorList>
            <person name="Goeker M."/>
        </authorList>
    </citation>
    <scope>NUCLEOTIDE SEQUENCE [LARGE SCALE GENOMIC DNA]</scope>
    <source>
        <strain evidence="2 3">DSM 12751</strain>
    </source>
</reference>
<evidence type="ECO:0000259" key="1">
    <source>
        <dbReference type="Pfam" id="PF11706"/>
    </source>
</evidence>
<name>A0ABT9VZU0_9BACI</name>
<protein>
    <recommendedName>
        <fullName evidence="1">Zinc finger CGNR domain-containing protein</fullName>
    </recommendedName>
</protein>
<comment type="caution">
    <text evidence="2">The sequence shown here is derived from an EMBL/GenBank/DDBJ whole genome shotgun (WGS) entry which is preliminary data.</text>
</comment>